<dbReference type="Proteomes" id="UP001159363">
    <property type="component" value="Chromosome 4"/>
</dbReference>
<reference evidence="2 3" key="1">
    <citation type="submission" date="2023-02" db="EMBL/GenBank/DDBJ databases">
        <title>LHISI_Scaffold_Assembly.</title>
        <authorList>
            <person name="Stuart O.P."/>
            <person name="Cleave R."/>
            <person name="Magrath M.J.L."/>
            <person name="Mikheyev A.S."/>
        </authorList>
    </citation>
    <scope>NUCLEOTIDE SEQUENCE [LARGE SCALE GENOMIC DNA]</scope>
    <source>
        <strain evidence="2">Daus_M_001</strain>
        <tissue evidence="2">Leg muscle</tissue>
    </source>
</reference>
<proteinExistence type="predicted"/>
<dbReference type="InterPro" id="IPR029060">
    <property type="entry name" value="PIN-like_dom_sf"/>
</dbReference>
<dbReference type="SUPFAM" id="SSF88723">
    <property type="entry name" value="PIN domain-like"/>
    <property type="match status" value="1"/>
</dbReference>
<organism evidence="2 3">
    <name type="scientific">Dryococelus australis</name>
    <dbReference type="NCBI Taxonomy" id="614101"/>
    <lineage>
        <taxon>Eukaryota</taxon>
        <taxon>Metazoa</taxon>
        <taxon>Ecdysozoa</taxon>
        <taxon>Arthropoda</taxon>
        <taxon>Hexapoda</taxon>
        <taxon>Insecta</taxon>
        <taxon>Pterygota</taxon>
        <taxon>Neoptera</taxon>
        <taxon>Polyneoptera</taxon>
        <taxon>Phasmatodea</taxon>
        <taxon>Verophasmatodea</taxon>
        <taxon>Anareolatae</taxon>
        <taxon>Phasmatidae</taxon>
        <taxon>Eurycanthinae</taxon>
        <taxon>Dryococelus</taxon>
    </lineage>
</organism>
<feature type="compositionally biased region" description="Polar residues" evidence="1">
    <location>
        <begin position="14"/>
        <end position="24"/>
    </location>
</feature>
<dbReference type="EMBL" id="JARBHB010000005">
    <property type="protein sequence ID" value="KAJ8882729.1"/>
    <property type="molecule type" value="Genomic_DNA"/>
</dbReference>
<comment type="caution">
    <text evidence="2">The sequence shown here is derived from an EMBL/GenBank/DDBJ whole genome shotgun (WGS) entry which is preliminary data.</text>
</comment>
<name>A0ABQ9HEP9_9NEOP</name>
<evidence type="ECO:0000313" key="2">
    <source>
        <dbReference type="EMBL" id="KAJ8882729.1"/>
    </source>
</evidence>
<keyword evidence="3" id="KW-1185">Reference proteome</keyword>
<accession>A0ABQ9HEP9</accession>
<evidence type="ECO:0000256" key="1">
    <source>
        <dbReference type="SAM" id="MobiDB-lite"/>
    </source>
</evidence>
<gene>
    <name evidence="2" type="ORF">PR048_014542</name>
</gene>
<protein>
    <recommendedName>
        <fullName evidence="4">NYN domain-containing protein</fullName>
    </recommendedName>
</protein>
<feature type="region of interest" description="Disordered" evidence="1">
    <location>
        <begin position="1"/>
        <end position="53"/>
    </location>
</feature>
<evidence type="ECO:0000313" key="3">
    <source>
        <dbReference type="Proteomes" id="UP001159363"/>
    </source>
</evidence>
<sequence>MPPTCASNRDRLAATTQDLQSPANWQPKRREALPSEVVRAGATASGTRNPEGLVPSLDRVKRGAPLVYHVVIFATSYCRPRSDFFRKELKNTHLSPCNPGRRPTNWTRLECSERRGVANRHVIQFLSLFWSGSSLNKDEVERSRWLRTTNLRVPTLNCFSANTSSENAIEVTSRESCCHVEGGRGIVVIRSLASHHAEPGLIPGRVKPKFPQIKTWLTFVSPLVVASVTLRKSTEQGGTVATHWTRIRDESGSIPFRPSRFRFSMVFRDHSWRMQESIPSSSFFLYATCSVCNDLVVDETLNSSGNVEVRRGLNTILQASLERNDNKHLHLSECIQDVDFVHFTQRMGRCMDRHEHSAVVDEISEARRWFDKRMWTQQRQFDEMGTVCSSCNREFVPEEEDAEEENATFGHNAIHIIGGGHLLNCVVWPRAGTYGDIMVVYKCYIEMHFGKGTIVIFDGYPDTPTTKGEAHSLHYQKHVPFVLFNDSTYISHTQSDFLANSQYKRALIRALITHLRKASNELYQATADSDIQIICVALQHAADGKCVIVVGQDTDLLVLLTVLSTYDDICFLKPQIGNKRETVFNIARQQEIHQHTRDVLLVCHGMLGCDTLSAKAGEEFILAMYGASRYKTLDQHRLYVYNQQSVKGKLQANSDLATLPPTTAAASQHSLRVYHQVQQW</sequence>
<evidence type="ECO:0008006" key="4">
    <source>
        <dbReference type="Google" id="ProtNLM"/>
    </source>
</evidence>